<dbReference type="AlphaFoldDB" id="A0A7N0T713"/>
<dbReference type="EnsemblPlants" id="Kaladp0024s0502.1.v1.1">
    <property type="protein sequence ID" value="Kaladp0024s0502.1.v1.1"/>
    <property type="gene ID" value="Kaladp0024s0502.v1.1"/>
</dbReference>
<dbReference type="CDD" id="cd16461">
    <property type="entry name" value="RING-H2_EL5-like"/>
    <property type="match status" value="1"/>
</dbReference>
<evidence type="ECO:0000256" key="6">
    <source>
        <dbReference type="ARBA" id="ARBA00022771"/>
    </source>
</evidence>
<evidence type="ECO:0000256" key="7">
    <source>
        <dbReference type="ARBA" id="ARBA00022786"/>
    </source>
</evidence>
<evidence type="ECO:0000256" key="1">
    <source>
        <dbReference type="ARBA" id="ARBA00000900"/>
    </source>
</evidence>
<keyword evidence="6 9" id="KW-0863">Zinc-finger</keyword>
<evidence type="ECO:0000256" key="9">
    <source>
        <dbReference type="PROSITE-ProRule" id="PRU00175"/>
    </source>
</evidence>
<evidence type="ECO:0000256" key="5">
    <source>
        <dbReference type="ARBA" id="ARBA00022723"/>
    </source>
</evidence>
<reference evidence="13" key="1">
    <citation type="submission" date="2021-01" db="UniProtKB">
        <authorList>
            <consortium name="EnsemblPlants"/>
        </authorList>
    </citation>
    <scope>IDENTIFICATION</scope>
</reference>
<evidence type="ECO:0000256" key="10">
    <source>
        <dbReference type="SAM" id="MobiDB-lite"/>
    </source>
</evidence>
<evidence type="ECO:0000259" key="12">
    <source>
        <dbReference type="PROSITE" id="PS50089"/>
    </source>
</evidence>
<dbReference type="Proteomes" id="UP000594263">
    <property type="component" value="Unplaced"/>
</dbReference>
<dbReference type="PANTHER" id="PTHR46913:SF19">
    <property type="entry name" value="RING-TYPE E3 UBIQUITIN TRANSFERASE"/>
    <property type="match status" value="1"/>
</dbReference>
<keyword evidence="4" id="KW-0808">Transferase</keyword>
<organism evidence="13 14">
    <name type="scientific">Kalanchoe fedtschenkoi</name>
    <name type="common">Lavender scallops</name>
    <name type="synonym">South American air plant</name>
    <dbReference type="NCBI Taxonomy" id="63787"/>
    <lineage>
        <taxon>Eukaryota</taxon>
        <taxon>Viridiplantae</taxon>
        <taxon>Streptophyta</taxon>
        <taxon>Embryophyta</taxon>
        <taxon>Tracheophyta</taxon>
        <taxon>Spermatophyta</taxon>
        <taxon>Magnoliopsida</taxon>
        <taxon>eudicotyledons</taxon>
        <taxon>Gunneridae</taxon>
        <taxon>Pentapetalae</taxon>
        <taxon>Saxifragales</taxon>
        <taxon>Crassulaceae</taxon>
        <taxon>Kalanchoe</taxon>
    </lineage>
</organism>
<sequence length="233" mass="26261">MFNFDVDLGAAVAPEAVRLSGGEGDQHHQSGADDADYVALVVLRLFLLLLLAFTCFMVWLSATMEQERRRWKRILQRMQARETLINAGLLGDPMDHPITYFLGLDQSMIDSIQVVEYGEEEGMVEGRECVICLSEFEEGERLRMLPRCGHAFHDGCVDHWLGSHRSCPICRAALPDMMLNGVPVVKAEALQEAIRRFEARLERERRENNGVRGESARQESRESVAADADPPTM</sequence>
<dbReference type="PROSITE" id="PS50089">
    <property type="entry name" value="ZF_RING_2"/>
    <property type="match status" value="1"/>
</dbReference>
<evidence type="ECO:0000256" key="8">
    <source>
        <dbReference type="ARBA" id="ARBA00022833"/>
    </source>
</evidence>
<keyword evidence="14" id="KW-1185">Reference proteome</keyword>
<dbReference type="SMART" id="SM00184">
    <property type="entry name" value="RING"/>
    <property type="match status" value="1"/>
</dbReference>
<evidence type="ECO:0000256" key="4">
    <source>
        <dbReference type="ARBA" id="ARBA00022679"/>
    </source>
</evidence>
<feature type="compositionally biased region" description="Basic and acidic residues" evidence="10">
    <location>
        <begin position="205"/>
        <end position="224"/>
    </location>
</feature>
<dbReference type="InterPro" id="IPR044600">
    <property type="entry name" value="ATL1/ATL16-like"/>
</dbReference>
<evidence type="ECO:0000313" key="14">
    <source>
        <dbReference type="Proteomes" id="UP000594263"/>
    </source>
</evidence>
<feature type="domain" description="RING-type" evidence="12">
    <location>
        <begin position="129"/>
        <end position="171"/>
    </location>
</feature>
<dbReference type="InterPro" id="IPR013083">
    <property type="entry name" value="Znf_RING/FYVE/PHD"/>
</dbReference>
<proteinExistence type="predicted"/>
<keyword evidence="7" id="KW-0833">Ubl conjugation pathway</keyword>
<dbReference type="UniPathway" id="UPA00143"/>
<keyword evidence="8" id="KW-0862">Zinc</keyword>
<dbReference type="SUPFAM" id="SSF57850">
    <property type="entry name" value="RING/U-box"/>
    <property type="match status" value="1"/>
</dbReference>
<evidence type="ECO:0000256" key="11">
    <source>
        <dbReference type="SAM" id="Phobius"/>
    </source>
</evidence>
<dbReference type="OMA" id="RMQARET"/>
<evidence type="ECO:0000256" key="3">
    <source>
        <dbReference type="ARBA" id="ARBA00012483"/>
    </source>
</evidence>
<comment type="catalytic activity">
    <reaction evidence="1">
        <text>S-ubiquitinyl-[E2 ubiquitin-conjugating enzyme]-L-cysteine + [acceptor protein]-L-lysine = [E2 ubiquitin-conjugating enzyme]-L-cysteine + N(6)-ubiquitinyl-[acceptor protein]-L-lysine.</text>
        <dbReference type="EC" id="2.3.2.27"/>
    </reaction>
</comment>
<keyword evidence="11" id="KW-0472">Membrane</keyword>
<protein>
    <recommendedName>
        <fullName evidence="3">RING-type E3 ubiquitin transferase</fullName>
        <ecNumber evidence="3">2.3.2.27</ecNumber>
    </recommendedName>
</protein>
<dbReference type="Gramene" id="Kaladp0024s0502.1.v1.1">
    <property type="protein sequence ID" value="Kaladp0024s0502.1.v1.1"/>
    <property type="gene ID" value="Kaladp0024s0502.v1.1"/>
</dbReference>
<dbReference type="GO" id="GO:0016567">
    <property type="term" value="P:protein ubiquitination"/>
    <property type="evidence" value="ECO:0007669"/>
    <property type="project" value="UniProtKB-UniPathway"/>
</dbReference>
<dbReference type="PANTHER" id="PTHR46913">
    <property type="entry name" value="RING-H2 FINGER PROTEIN ATL16"/>
    <property type="match status" value="1"/>
</dbReference>
<keyword evidence="5" id="KW-0479">Metal-binding</keyword>
<feature type="region of interest" description="Disordered" evidence="10">
    <location>
        <begin position="205"/>
        <end position="233"/>
    </location>
</feature>
<evidence type="ECO:0000313" key="13">
    <source>
        <dbReference type="EnsemblPlants" id="Kaladp0024s0502.1.v1.1"/>
    </source>
</evidence>
<comment type="pathway">
    <text evidence="2">Protein modification; protein ubiquitination.</text>
</comment>
<accession>A0A7N0T713</accession>
<dbReference type="InterPro" id="IPR001841">
    <property type="entry name" value="Znf_RING"/>
</dbReference>
<dbReference type="Pfam" id="PF13639">
    <property type="entry name" value="zf-RING_2"/>
    <property type="match status" value="1"/>
</dbReference>
<name>A0A7N0T713_KALFE</name>
<keyword evidence="11" id="KW-0812">Transmembrane</keyword>
<dbReference type="GO" id="GO:0061630">
    <property type="term" value="F:ubiquitin protein ligase activity"/>
    <property type="evidence" value="ECO:0007669"/>
    <property type="project" value="UniProtKB-EC"/>
</dbReference>
<dbReference type="EC" id="2.3.2.27" evidence="3"/>
<dbReference type="GO" id="GO:0008270">
    <property type="term" value="F:zinc ion binding"/>
    <property type="evidence" value="ECO:0007669"/>
    <property type="project" value="UniProtKB-KW"/>
</dbReference>
<evidence type="ECO:0000256" key="2">
    <source>
        <dbReference type="ARBA" id="ARBA00004906"/>
    </source>
</evidence>
<keyword evidence="11" id="KW-1133">Transmembrane helix</keyword>
<feature type="transmembrane region" description="Helical" evidence="11">
    <location>
        <begin position="37"/>
        <end position="62"/>
    </location>
</feature>
<dbReference type="Gene3D" id="3.30.40.10">
    <property type="entry name" value="Zinc/RING finger domain, C3HC4 (zinc finger)"/>
    <property type="match status" value="1"/>
</dbReference>